<comment type="caution">
    <text evidence="1">The sequence shown here is derived from an EMBL/GenBank/DDBJ whole genome shotgun (WGS) entry which is preliminary data.</text>
</comment>
<dbReference type="RefSeq" id="WP_147072219.1">
    <property type="nucleotide sequence ID" value="NZ_AP021884.1"/>
</dbReference>
<evidence type="ECO:0000313" key="1">
    <source>
        <dbReference type="EMBL" id="GEP30293.1"/>
    </source>
</evidence>
<dbReference type="AlphaFoldDB" id="A0A512L739"/>
<dbReference type="CDD" id="cd11579">
    <property type="entry name" value="Glyco_tran_WbsX"/>
    <property type="match status" value="1"/>
</dbReference>
<sequence>MSIAIRTIAFYLPQFHPVPENDTWWGTGFTEWRNAAKAKPLFPGHYQPHLPADLGFYDLRVPEVRAAQAALAREHGIHGFCYYHYWFNGRRILERPFNEVLASGQPDFPFCLCWANENWTRAWNGGEKDVLLEQKYSHEDDLAHIQSLMPAFRDARYIRIDGKPLFVVYRTEMMPDPARTAEIWRTAALHAGIGELYLARVESFDSGLDPKTIGFDADIEFAPNWRRLGIPIHRSTLSRLLIKSGALPDVYLKQTVVTYEGMIEGMLSKPVPDHVRFRGVTPGFDNSARRAEGAAILIESSPEKYAAWLREIAIQTLKQRRGDERIVFVNAWNEWAEGNHLEPDLRHGLAFLQATANALSTDALTLPDAQTGSANAEEGA</sequence>
<name>A0A512L739_9PROT</name>
<organism evidence="1 2">
    <name type="scientific">Sulfuriferula plumbiphila</name>
    <dbReference type="NCBI Taxonomy" id="171865"/>
    <lineage>
        <taxon>Bacteria</taxon>
        <taxon>Pseudomonadati</taxon>
        <taxon>Pseudomonadota</taxon>
        <taxon>Betaproteobacteria</taxon>
        <taxon>Nitrosomonadales</taxon>
        <taxon>Sulfuricellaceae</taxon>
        <taxon>Sulfuriferula</taxon>
    </lineage>
</organism>
<dbReference type="Pfam" id="PF14307">
    <property type="entry name" value="Glyco_tran_WbsX"/>
    <property type="match status" value="1"/>
</dbReference>
<reference evidence="1 2" key="1">
    <citation type="submission" date="2019-07" db="EMBL/GenBank/DDBJ databases">
        <title>Whole genome shotgun sequence of Thiobacillus plumbophilus NBRC 107929.</title>
        <authorList>
            <person name="Hosoyama A."/>
            <person name="Uohara A."/>
            <person name="Ohji S."/>
            <person name="Ichikawa N."/>
        </authorList>
    </citation>
    <scope>NUCLEOTIDE SEQUENCE [LARGE SCALE GENOMIC DNA]</scope>
    <source>
        <strain evidence="1 2">NBRC 107929</strain>
    </source>
</reference>
<keyword evidence="2" id="KW-1185">Reference proteome</keyword>
<evidence type="ECO:0008006" key="3">
    <source>
        <dbReference type="Google" id="ProtNLM"/>
    </source>
</evidence>
<dbReference type="PANTHER" id="PTHR41244">
    <property type="entry name" value="RHAMNAN SYNTHESIS F"/>
    <property type="match status" value="1"/>
</dbReference>
<dbReference type="PANTHER" id="PTHR41244:SF1">
    <property type="entry name" value="GLYCOSYLTRANSFERASE"/>
    <property type="match status" value="1"/>
</dbReference>
<dbReference type="Gene3D" id="3.20.20.80">
    <property type="entry name" value="Glycosidases"/>
    <property type="match status" value="1"/>
</dbReference>
<proteinExistence type="predicted"/>
<accession>A0A512L739</accession>
<dbReference type="EMBL" id="BKAD01000012">
    <property type="protein sequence ID" value="GEP30293.1"/>
    <property type="molecule type" value="Genomic_DNA"/>
</dbReference>
<protein>
    <recommendedName>
        <fullName evidence="3">Glycosyl transferase</fullName>
    </recommendedName>
</protein>
<dbReference type="OrthoDB" id="9816564at2"/>
<dbReference type="InterPro" id="IPR032719">
    <property type="entry name" value="WbsX"/>
</dbReference>
<gene>
    <name evidence="1" type="ORF">TPL01_14310</name>
</gene>
<evidence type="ECO:0000313" key="2">
    <source>
        <dbReference type="Proteomes" id="UP000321337"/>
    </source>
</evidence>
<dbReference type="Proteomes" id="UP000321337">
    <property type="component" value="Unassembled WGS sequence"/>
</dbReference>